<keyword evidence="2" id="KW-0238">DNA-binding</keyword>
<dbReference type="GO" id="GO:0045892">
    <property type="term" value="P:negative regulation of DNA-templated transcription"/>
    <property type="evidence" value="ECO:0007669"/>
    <property type="project" value="TreeGrafter"/>
</dbReference>
<dbReference type="RefSeq" id="WP_129123808.1">
    <property type="nucleotide sequence ID" value="NZ_PEIB01000035.1"/>
</dbReference>
<dbReference type="GO" id="GO:0003677">
    <property type="term" value="F:DNA binding"/>
    <property type="evidence" value="ECO:0007669"/>
    <property type="project" value="UniProtKB-KW"/>
</dbReference>
<dbReference type="OrthoDB" id="9807558at2"/>
<dbReference type="GO" id="GO:0003700">
    <property type="term" value="F:DNA-binding transcription factor activity"/>
    <property type="evidence" value="ECO:0007669"/>
    <property type="project" value="TreeGrafter"/>
</dbReference>
<evidence type="ECO:0000256" key="4">
    <source>
        <dbReference type="ARBA" id="ARBA00040379"/>
    </source>
</evidence>
<dbReference type="Pfam" id="PF01614">
    <property type="entry name" value="IclR_C"/>
    <property type="match status" value="1"/>
</dbReference>
<evidence type="ECO:0000256" key="2">
    <source>
        <dbReference type="ARBA" id="ARBA00023125"/>
    </source>
</evidence>
<evidence type="ECO:0000256" key="1">
    <source>
        <dbReference type="ARBA" id="ARBA00023015"/>
    </source>
</evidence>
<keyword evidence="3" id="KW-0804">Transcription</keyword>
<reference evidence="8 9" key="1">
    <citation type="submission" date="2017-10" db="EMBL/GenBank/DDBJ databases">
        <title>Nyctiphanis sp. nov., isolated from the stomach of the euphausiid Nyctiphanes simplex (Hansen, 1911) in the Gulf of California.</title>
        <authorList>
            <person name="Gomez-Gil B."/>
            <person name="Aguilar-Mendez M."/>
            <person name="Lopez-Cortes A."/>
            <person name="Gomez-Gutierrez J."/>
            <person name="Roque A."/>
            <person name="Lang E."/>
            <person name="Gonzalez-Castillo A."/>
        </authorList>
    </citation>
    <scope>NUCLEOTIDE SEQUENCE [LARGE SCALE GENOMIC DNA]</scope>
    <source>
        <strain evidence="8 9">CAIM 600</strain>
    </source>
</reference>
<dbReference type="CDD" id="cd00090">
    <property type="entry name" value="HTH_ARSR"/>
    <property type="match status" value="1"/>
</dbReference>
<dbReference type="InterPro" id="IPR029016">
    <property type="entry name" value="GAF-like_dom_sf"/>
</dbReference>
<feature type="domain" description="IclR-ED" evidence="7">
    <location>
        <begin position="68"/>
        <end position="251"/>
    </location>
</feature>
<keyword evidence="1" id="KW-0805">Transcription regulation</keyword>
<dbReference type="SUPFAM" id="SSF46785">
    <property type="entry name" value="Winged helix' DNA-binding domain"/>
    <property type="match status" value="1"/>
</dbReference>
<dbReference type="Gene3D" id="3.30.450.40">
    <property type="match status" value="1"/>
</dbReference>
<dbReference type="PROSITE" id="PS51078">
    <property type="entry name" value="ICLR_ED"/>
    <property type="match status" value="1"/>
</dbReference>
<proteinExistence type="predicted"/>
<dbReference type="EMBL" id="PEIB01000035">
    <property type="protein sequence ID" value="RXJ71604.1"/>
    <property type="molecule type" value="Genomic_DNA"/>
</dbReference>
<evidence type="ECO:0000313" key="9">
    <source>
        <dbReference type="Proteomes" id="UP000290287"/>
    </source>
</evidence>
<accession>A0A4Q0YNS7</accession>
<dbReference type="AlphaFoldDB" id="A0A4Q0YNS7"/>
<dbReference type="PANTHER" id="PTHR30136:SF24">
    <property type="entry name" value="HTH-TYPE TRANSCRIPTIONAL REPRESSOR ALLR"/>
    <property type="match status" value="1"/>
</dbReference>
<sequence>MKETQSTLVRGFELLKLVVKTGRAVSSAYLAEELDLPKQTVHRIAQQLEEQGYLKREPNGKKFSVGDEFRDMARDALKHSSLNSHRKIILSDLSKEVGETCNLTILDGNEILYLERVETNWPYRIQLPVGKHYPLHCTASGKLFLANMPKATRKRLLKSITLTKETEKTITDVNTLERHLESICESGMGTDNGEFLDDMVAVAVPVFDKSNQVVFTIAVHAPSARKSIEELRQFLPALRNAAQRFAVTEFGEFAPSEHDPQR</sequence>
<keyword evidence="9" id="KW-1185">Reference proteome</keyword>
<feature type="domain" description="HTH iclR-type" evidence="6">
    <location>
        <begin position="5"/>
        <end position="67"/>
    </location>
</feature>
<evidence type="ECO:0000259" key="6">
    <source>
        <dbReference type="PROSITE" id="PS51077"/>
    </source>
</evidence>
<comment type="caution">
    <text evidence="8">The sequence shown here is derived from an EMBL/GenBank/DDBJ whole genome shotgun (WGS) entry which is preliminary data.</text>
</comment>
<dbReference type="SUPFAM" id="SSF55781">
    <property type="entry name" value="GAF domain-like"/>
    <property type="match status" value="1"/>
</dbReference>
<evidence type="ECO:0000259" key="7">
    <source>
        <dbReference type="PROSITE" id="PS51078"/>
    </source>
</evidence>
<dbReference type="Pfam" id="PF09339">
    <property type="entry name" value="HTH_IclR"/>
    <property type="match status" value="1"/>
</dbReference>
<dbReference type="Proteomes" id="UP000290287">
    <property type="component" value="Unassembled WGS sequence"/>
</dbReference>
<evidence type="ECO:0000256" key="5">
    <source>
        <dbReference type="ARBA" id="ARBA00042627"/>
    </source>
</evidence>
<dbReference type="InterPro" id="IPR036390">
    <property type="entry name" value="WH_DNA-bd_sf"/>
</dbReference>
<evidence type="ECO:0000256" key="3">
    <source>
        <dbReference type="ARBA" id="ARBA00023163"/>
    </source>
</evidence>
<dbReference type="InterPro" id="IPR014757">
    <property type="entry name" value="Tscrpt_reg_IclR_C"/>
</dbReference>
<evidence type="ECO:0000313" key="8">
    <source>
        <dbReference type="EMBL" id="RXJ71604.1"/>
    </source>
</evidence>
<name>A0A4Q0YNS7_9GAMM</name>
<dbReference type="InterPro" id="IPR005471">
    <property type="entry name" value="Tscrpt_reg_IclR_N"/>
</dbReference>
<dbReference type="PROSITE" id="PS51077">
    <property type="entry name" value="HTH_ICLR"/>
    <property type="match status" value="1"/>
</dbReference>
<dbReference type="InterPro" id="IPR036388">
    <property type="entry name" value="WH-like_DNA-bd_sf"/>
</dbReference>
<protein>
    <recommendedName>
        <fullName evidence="4">HTH-type transcriptional repressor AllR</fullName>
    </recommendedName>
    <alternativeName>
        <fullName evidence="5">Negative regulator of allantoin and glyoxylate utilization operons</fullName>
    </alternativeName>
</protein>
<dbReference type="InterPro" id="IPR050707">
    <property type="entry name" value="HTH_MetabolicPath_Reg"/>
</dbReference>
<dbReference type="Gene3D" id="1.10.10.10">
    <property type="entry name" value="Winged helix-like DNA-binding domain superfamily/Winged helix DNA-binding domain"/>
    <property type="match status" value="1"/>
</dbReference>
<organism evidence="8 9">
    <name type="scientific">Veronia nyctiphanis</name>
    <dbReference type="NCBI Taxonomy" id="1278244"/>
    <lineage>
        <taxon>Bacteria</taxon>
        <taxon>Pseudomonadati</taxon>
        <taxon>Pseudomonadota</taxon>
        <taxon>Gammaproteobacteria</taxon>
        <taxon>Vibrionales</taxon>
        <taxon>Vibrionaceae</taxon>
        <taxon>Veronia</taxon>
    </lineage>
</organism>
<dbReference type="InterPro" id="IPR011991">
    <property type="entry name" value="ArsR-like_HTH"/>
</dbReference>
<gene>
    <name evidence="8" type="ORF">CS022_20605</name>
</gene>
<dbReference type="PANTHER" id="PTHR30136">
    <property type="entry name" value="HELIX-TURN-HELIX TRANSCRIPTIONAL REGULATOR, ICLR FAMILY"/>
    <property type="match status" value="1"/>
</dbReference>
<dbReference type="SMART" id="SM00346">
    <property type="entry name" value="HTH_ICLR"/>
    <property type="match status" value="1"/>
</dbReference>